<dbReference type="GO" id="GO:0051301">
    <property type="term" value="P:cell division"/>
    <property type="evidence" value="ECO:0007669"/>
    <property type="project" value="UniProtKB-KW"/>
</dbReference>
<evidence type="ECO:0000256" key="7">
    <source>
        <dbReference type="ARBA" id="ARBA00023306"/>
    </source>
</evidence>
<reference evidence="9" key="1">
    <citation type="submission" date="2018-05" db="EMBL/GenBank/DDBJ databases">
        <authorList>
            <person name="Lanie J.A."/>
            <person name="Ng W.-L."/>
            <person name="Kazmierczak K.M."/>
            <person name="Andrzejewski T.M."/>
            <person name="Davidsen T.M."/>
            <person name="Wayne K.J."/>
            <person name="Tettelin H."/>
            <person name="Glass J.I."/>
            <person name="Rusch D."/>
            <person name="Podicherti R."/>
            <person name="Tsui H.-C.T."/>
            <person name="Winkler M.E."/>
        </authorList>
    </citation>
    <scope>NUCLEOTIDE SEQUENCE</scope>
</reference>
<keyword evidence="6 8" id="KW-0472">Membrane</keyword>
<dbReference type="GO" id="GO:0005886">
    <property type="term" value="C:plasma membrane"/>
    <property type="evidence" value="ECO:0007669"/>
    <property type="project" value="UniProtKB-SubCell"/>
</dbReference>
<keyword evidence="4 8" id="KW-0812">Transmembrane</keyword>
<comment type="subcellular location">
    <subcellularLocation>
        <location evidence="1">Cell membrane</location>
        <topology evidence="1">Single-pass type II membrane protein</topology>
    </subcellularLocation>
</comment>
<evidence type="ECO:0000256" key="5">
    <source>
        <dbReference type="ARBA" id="ARBA00022989"/>
    </source>
</evidence>
<name>A0A382Y9V7_9ZZZZ</name>
<protein>
    <recommendedName>
        <fullName evidence="10">Cell division protein FtsL</fullName>
    </recommendedName>
</protein>
<evidence type="ECO:0000256" key="1">
    <source>
        <dbReference type="ARBA" id="ARBA00004401"/>
    </source>
</evidence>
<accession>A0A382Y9V7</accession>
<dbReference type="AlphaFoldDB" id="A0A382Y9V7"/>
<evidence type="ECO:0000313" key="9">
    <source>
        <dbReference type="EMBL" id="SVD80053.1"/>
    </source>
</evidence>
<keyword evidence="2" id="KW-1003">Cell membrane</keyword>
<gene>
    <name evidence="9" type="ORF">METZ01_LOCUS432907</name>
</gene>
<keyword evidence="5 8" id="KW-1133">Transmembrane helix</keyword>
<feature type="transmembrane region" description="Helical" evidence="8">
    <location>
        <begin position="20"/>
        <end position="39"/>
    </location>
</feature>
<proteinExistence type="predicted"/>
<dbReference type="Pfam" id="PF04999">
    <property type="entry name" value="FtsL"/>
    <property type="match status" value="1"/>
</dbReference>
<evidence type="ECO:0000256" key="3">
    <source>
        <dbReference type="ARBA" id="ARBA00022618"/>
    </source>
</evidence>
<keyword evidence="7" id="KW-0131">Cell cycle</keyword>
<keyword evidence="3" id="KW-0132">Cell division</keyword>
<dbReference type="EMBL" id="UINC01174101">
    <property type="protein sequence ID" value="SVD80053.1"/>
    <property type="molecule type" value="Genomic_DNA"/>
</dbReference>
<dbReference type="InterPro" id="IPR011922">
    <property type="entry name" value="Cell_div_FtsL"/>
</dbReference>
<evidence type="ECO:0000256" key="4">
    <source>
        <dbReference type="ARBA" id="ARBA00022692"/>
    </source>
</evidence>
<organism evidence="9">
    <name type="scientific">marine metagenome</name>
    <dbReference type="NCBI Taxonomy" id="408172"/>
    <lineage>
        <taxon>unclassified sequences</taxon>
        <taxon>metagenomes</taxon>
        <taxon>ecological metagenomes</taxon>
    </lineage>
</organism>
<evidence type="ECO:0000256" key="2">
    <source>
        <dbReference type="ARBA" id="ARBA00022475"/>
    </source>
</evidence>
<evidence type="ECO:0008006" key="10">
    <source>
        <dbReference type="Google" id="ProtNLM"/>
    </source>
</evidence>
<sequence>MLEWINQAAKKRLHLSSREFQMILVVSIPFMIGALTFVWSNTRLVKQSYEYQTLMKERRNLLRDNHLLTVEAESLKSLDRVQQLARKKIGLEYPKNNQVVTVFLN</sequence>
<evidence type="ECO:0000256" key="8">
    <source>
        <dbReference type="SAM" id="Phobius"/>
    </source>
</evidence>
<evidence type="ECO:0000256" key="6">
    <source>
        <dbReference type="ARBA" id="ARBA00023136"/>
    </source>
</evidence>